<dbReference type="InterPro" id="IPR001680">
    <property type="entry name" value="WD40_rpt"/>
</dbReference>
<feature type="compositionally biased region" description="Low complexity" evidence="4">
    <location>
        <begin position="1146"/>
        <end position="1160"/>
    </location>
</feature>
<dbReference type="OrthoDB" id="6154712at2759"/>
<dbReference type="EMBL" id="JAFBMS010000102">
    <property type="protein sequence ID" value="KAG9336379.1"/>
    <property type="molecule type" value="Genomic_DNA"/>
</dbReference>
<dbReference type="InterPro" id="IPR055292">
    <property type="entry name" value="MABP1"/>
</dbReference>
<dbReference type="InterPro" id="IPR056161">
    <property type="entry name" value="WD40_MABP1-WDR62_1st"/>
</dbReference>
<proteinExistence type="predicted"/>
<dbReference type="InterPro" id="IPR015943">
    <property type="entry name" value="WD40/YVTN_repeat-like_dom_sf"/>
</dbReference>
<feature type="domain" description="MABP1/WDR62 second WD40" evidence="6">
    <location>
        <begin position="327"/>
        <end position="536"/>
    </location>
</feature>
<feature type="compositionally biased region" description="Acidic residues" evidence="4">
    <location>
        <begin position="885"/>
        <end position="899"/>
    </location>
</feature>
<evidence type="ECO:0000259" key="6">
    <source>
        <dbReference type="Pfam" id="PF24782"/>
    </source>
</evidence>
<sequence>VTLALCLFYRCVVVLLNPKKNKQHHILNNSRKTITTLSFSPDGKYLVTGESGHMPAVRVWEVAERTQVAELQEHKYGVSCVAFSPNSKYIVSVGYQHDMIVNVWAWKKNVVVAANKVSSKVTAVSFSEDSSYFVTAGNRHVKFWYLDHTKSSKVNATVPLLGRSGLLGELRNNFFSDVACGKGRKAESTFCITSSGLLCEFNEKRLLDKWVELRTSLATSLSVTEELIFCGCADGTVRAFSPVNLHFICTLPRPHSLGTDIATVTEASHLFSYKLDTRFPDTVAVTYDPTNRWLSCMYNDHSLYVWDTRDLRKVGKVYSALYHSACVWSVEVYPEVADGEQACLSPGSFLSCSSDNTIRLWNTDGHNTTLSRNVISNDLLKIIYMDNNTTTLLDTDCTASSNTEKADPQTSENRSGIRTMCVSPDGQHLASGDRTGTLRIHELHSMEEILRVEAHDAEILCLEYSKPETGLKLLATASRDRLIHVLDADQDYSLVQTLDEHSSSITAVRFAANEGKVRMISCGADKSIYFRTAQKKKLYKGSQGEDGTLIKVQTDPSGQYVATSCSDKNLSIFDFYSGECVATMFGHSEVVTGMKFTNDCKHLISVSGDSCIFIWRLNPELTISMRQRLTRREIYSAPALVTLSSDSDKEVEEDGIEEEEEEEGADEISLHISDGSSTSVTEDCHSSQRKLKKDIPAGGRRTEGPVLAETPGPRPRRRWSRRIGSMELMVKSMLDLRQLESFAMPSSPIKAPSTSLFREEELGSTTSLQPIRTMIMEEEERCQRVPARPHSIWLTPRTPETNGEVLYPDGCEDRVSLAGSEYQVKEVPHGPLGRCYLGNECHDKQSPDSACSVEYSSSRLSSPDRPREDSEATEPLSVDGNSSELEGEELEEELEEEGFEREVANGVVPQTPDQEAFLKQHFETLADRDSSGSPTRTQSSTESISARFLSQNSTSRSPFPFLSKLGKEGRAPSGGVRPLVSEVKPLMEQGQRKSSEDKAELDPAERGPLLRSTPQKKKIPAADPRRTVSPTAKGVASHMGMSGLRKSQSVQNLPVSADGSRTPSRPSKEVHPQPSERDTRADPRTTPRRTLPAVPTSPQSRDSASPMPKALKSRSYMSPTTSSMAKMSRSVSMGDSLNLGESSDGRLSPSSSIESSSRRSSGCDTAVFKGTASDKGKMAAPIVVTVSSTATASPLGSTTPRPAALSLAAISTTTATAHSGATTPRAAIAPTFSASSPSTPIPKGLQAKLANTPRPHLTLDIPKSLPDKPTVAAFSPGGKSSKGSKDDPSPRSPASSFPGVSAPVLQSPAQTLTGNVQPVTALPSAQVETPTESLEARETLNDSVLTSTFRPERLQPVGEGGEEEATTLPPQSPIHMLAHSNAPDTGLLRHHSSFILSSLRLGLPKHFYTTGLWPGAIFSPPSINHYHLKGRTNILCHTSPLVDASLNVEVCQQVASELQSSIKRAAQLYRMVNGAGREPSAELQEMTQVLSAAFGEVRAELDLLPPMVSGRGTAGTMGTLCAFAGKEGGPGEERTLALLEQYSELLLKAVEKRLDNKF</sequence>
<name>A0A8T2N7P2_9TELE</name>
<dbReference type="Pfam" id="PF00400">
    <property type="entry name" value="WD40"/>
    <property type="match status" value="1"/>
</dbReference>
<dbReference type="PANTHER" id="PTHR44813:SF1">
    <property type="entry name" value="MITOGEN-ACTIVATED PROTEIN KINASE-BINDING PROTEIN 1"/>
    <property type="match status" value="1"/>
</dbReference>
<feature type="compositionally biased region" description="Basic and acidic residues" evidence="4">
    <location>
        <begin position="916"/>
        <end position="930"/>
    </location>
</feature>
<dbReference type="Pfam" id="PF24780">
    <property type="entry name" value="WD40_MABP1-WDR62_1st"/>
    <property type="match status" value="1"/>
</dbReference>
<dbReference type="SMART" id="SM00320">
    <property type="entry name" value="WD40"/>
    <property type="match status" value="11"/>
</dbReference>
<feature type="compositionally biased region" description="Basic and acidic residues" evidence="4">
    <location>
        <begin position="990"/>
        <end position="1005"/>
    </location>
</feature>
<keyword evidence="1 3" id="KW-0853">WD repeat</keyword>
<reference evidence="7" key="1">
    <citation type="thesis" date="2021" institute="BYU ScholarsArchive" country="Provo, UT, USA">
        <title>Applications of and Algorithms for Genome Assembly and Genomic Analyses with an Emphasis on Marine Teleosts.</title>
        <authorList>
            <person name="Pickett B.D."/>
        </authorList>
    </citation>
    <scope>NUCLEOTIDE SEQUENCE</scope>
    <source>
        <strain evidence="7">HI-2016</strain>
    </source>
</reference>
<dbReference type="PANTHER" id="PTHR44813">
    <property type="entry name" value="MITOGEN-ACTIVATED PROTEIN KINASE-BINDING PROTEIN 1"/>
    <property type="match status" value="1"/>
</dbReference>
<dbReference type="PROSITE" id="PS50082">
    <property type="entry name" value="WD_REPEATS_2"/>
    <property type="match status" value="1"/>
</dbReference>
<feature type="compositionally biased region" description="Polar residues" evidence="4">
    <location>
        <begin position="1115"/>
        <end position="1141"/>
    </location>
</feature>
<dbReference type="InterPro" id="IPR056162">
    <property type="entry name" value="WD40_MABP1-WDR62_2nd"/>
</dbReference>
<feature type="region of interest" description="Disordered" evidence="4">
    <location>
        <begin position="1214"/>
        <end position="1304"/>
    </location>
</feature>
<feature type="compositionally biased region" description="Acidic residues" evidence="4">
    <location>
        <begin position="649"/>
        <end position="666"/>
    </location>
</feature>
<organism evidence="7 8">
    <name type="scientific">Albula glossodonta</name>
    <name type="common">roundjaw bonefish</name>
    <dbReference type="NCBI Taxonomy" id="121402"/>
    <lineage>
        <taxon>Eukaryota</taxon>
        <taxon>Metazoa</taxon>
        <taxon>Chordata</taxon>
        <taxon>Craniata</taxon>
        <taxon>Vertebrata</taxon>
        <taxon>Euteleostomi</taxon>
        <taxon>Actinopterygii</taxon>
        <taxon>Neopterygii</taxon>
        <taxon>Teleostei</taxon>
        <taxon>Albuliformes</taxon>
        <taxon>Albulidae</taxon>
        <taxon>Albula</taxon>
    </lineage>
</organism>
<evidence type="ECO:0000313" key="8">
    <source>
        <dbReference type="Proteomes" id="UP000824540"/>
    </source>
</evidence>
<feature type="region of interest" description="Disordered" evidence="4">
    <location>
        <begin position="1323"/>
        <end position="1374"/>
    </location>
</feature>
<comment type="caution">
    <text evidence="7">The sequence shown here is derived from an EMBL/GenBank/DDBJ whole genome shotgun (WGS) entry which is preliminary data.</text>
</comment>
<protein>
    <recommendedName>
        <fullName evidence="9">Mitogen-activated protein kinase binding protein 1</fullName>
    </recommendedName>
</protein>
<feature type="compositionally biased region" description="Polar residues" evidence="4">
    <location>
        <begin position="1045"/>
        <end position="1065"/>
    </location>
</feature>
<evidence type="ECO:0000256" key="4">
    <source>
        <dbReference type="SAM" id="MobiDB-lite"/>
    </source>
</evidence>
<dbReference type="GO" id="GO:0005737">
    <property type="term" value="C:cytoplasm"/>
    <property type="evidence" value="ECO:0007669"/>
    <property type="project" value="TreeGrafter"/>
</dbReference>
<evidence type="ECO:0008006" key="9">
    <source>
        <dbReference type="Google" id="ProtNLM"/>
    </source>
</evidence>
<evidence type="ECO:0000256" key="3">
    <source>
        <dbReference type="PROSITE-ProRule" id="PRU00221"/>
    </source>
</evidence>
<feature type="domain" description="MABP1/WDR62 first WD40" evidence="5">
    <location>
        <begin position="10"/>
        <end position="321"/>
    </location>
</feature>
<dbReference type="InterPro" id="IPR011047">
    <property type="entry name" value="Quinoprotein_ADH-like_sf"/>
</dbReference>
<dbReference type="GO" id="GO:0043124">
    <property type="term" value="P:negative regulation of canonical NF-kappaB signal transduction"/>
    <property type="evidence" value="ECO:0007669"/>
    <property type="project" value="TreeGrafter"/>
</dbReference>
<feature type="region of interest" description="Disordered" evidence="4">
    <location>
        <begin position="845"/>
        <end position="1175"/>
    </location>
</feature>
<evidence type="ECO:0000313" key="7">
    <source>
        <dbReference type="EMBL" id="KAG9336379.1"/>
    </source>
</evidence>
<dbReference type="SUPFAM" id="SSF50998">
    <property type="entry name" value="Quinoprotein alcohol dehydrogenase-like"/>
    <property type="match status" value="1"/>
</dbReference>
<feature type="region of interest" description="Disordered" evidence="4">
    <location>
        <begin position="645"/>
        <end position="718"/>
    </location>
</feature>
<gene>
    <name evidence="7" type="ORF">JZ751_002726</name>
</gene>
<dbReference type="SUPFAM" id="SSF50978">
    <property type="entry name" value="WD40 repeat-like"/>
    <property type="match status" value="1"/>
</dbReference>
<feature type="non-terminal residue" evidence="7">
    <location>
        <position position="1558"/>
    </location>
</feature>
<dbReference type="InterPro" id="IPR036322">
    <property type="entry name" value="WD40_repeat_dom_sf"/>
</dbReference>
<dbReference type="Pfam" id="PF24782">
    <property type="entry name" value="WD40_MABP1-WDR62_2nd"/>
    <property type="match status" value="1"/>
</dbReference>
<feature type="compositionally biased region" description="Low complexity" evidence="4">
    <location>
        <begin position="1214"/>
        <end position="1242"/>
    </location>
</feature>
<dbReference type="GO" id="GO:0046330">
    <property type="term" value="P:positive regulation of JNK cascade"/>
    <property type="evidence" value="ECO:0007669"/>
    <property type="project" value="TreeGrafter"/>
</dbReference>
<feature type="repeat" description="WD" evidence="3">
    <location>
        <begin position="584"/>
        <end position="625"/>
    </location>
</feature>
<evidence type="ECO:0000256" key="2">
    <source>
        <dbReference type="ARBA" id="ARBA00022737"/>
    </source>
</evidence>
<evidence type="ECO:0000256" key="1">
    <source>
        <dbReference type="ARBA" id="ARBA00022574"/>
    </source>
</evidence>
<keyword evidence="2" id="KW-0677">Repeat</keyword>
<evidence type="ECO:0000259" key="5">
    <source>
        <dbReference type="Pfam" id="PF24780"/>
    </source>
</evidence>
<dbReference type="PROSITE" id="PS50294">
    <property type="entry name" value="WD_REPEATS_REGION"/>
    <property type="match status" value="1"/>
</dbReference>
<feature type="compositionally biased region" description="Basic and acidic residues" evidence="4">
    <location>
        <begin position="1066"/>
        <end position="1085"/>
    </location>
</feature>
<accession>A0A8T2N7P2</accession>
<keyword evidence="8" id="KW-1185">Reference proteome</keyword>
<dbReference type="Proteomes" id="UP000824540">
    <property type="component" value="Unassembled WGS sequence"/>
</dbReference>
<dbReference type="Gene3D" id="2.130.10.10">
    <property type="entry name" value="YVTN repeat-like/Quinoprotein amine dehydrogenase"/>
    <property type="match status" value="4"/>
</dbReference>
<feature type="compositionally biased region" description="Polar residues" evidence="4">
    <location>
        <begin position="931"/>
        <end position="957"/>
    </location>
</feature>
<dbReference type="FunFam" id="2.130.10.10:FF:000046">
    <property type="entry name" value="WD repeat-containing protein 62 isoform 1"/>
    <property type="match status" value="1"/>
</dbReference>